<dbReference type="InterPro" id="IPR019974">
    <property type="entry name" value="XPG_CS"/>
</dbReference>
<evidence type="ECO:0000256" key="4">
    <source>
        <dbReference type="ARBA" id="ARBA00022759"/>
    </source>
</evidence>
<proteinExistence type="predicted"/>
<dbReference type="PANTHER" id="PTHR11081:SF9">
    <property type="entry name" value="FLAP ENDONUCLEASE 1"/>
    <property type="match status" value="1"/>
</dbReference>
<evidence type="ECO:0000256" key="3">
    <source>
        <dbReference type="ARBA" id="ARBA00022723"/>
    </source>
</evidence>
<comment type="cofactor">
    <cofactor evidence="1">
        <name>Mg(2+)</name>
        <dbReference type="ChEBI" id="CHEBI:18420"/>
    </cofactor>
</comment>
<dbReference type="EMBL" id="MK500466">
    <property type="protein sequence ID" value="QBK90139.1"/>
    <property type="molecule type" value="Genomic_DNA"/>
</dbReference>
<dbReference type="InterPro" id="IPR006085">
    <property type="entry name" value="XPG_DNA_repair_N"/>
</dbReference>
<dbReference type="SMART" id="SM00484">
    <property type="entry name" value="XPGI"/>
    <property type="match status" value="1"/>
</dbReference>
<dbReference type="PANTHER" id="PTHR11081">
    <property type="entry name" value="FLAP ENDONUCLEASE FAMILY MEMBER"/>
    <property type="match status" value="1"/>
</dbReference>
<evidence type="ECO:0000259" key="10">
    <source>
        <dbReference type="SMART" id="SM00485"/>
    </source>
</evidence>
<dbReference type="Pfam" id="PF00752">
    <property type="entry name" value="XPG_N"/>
    <property type="match status" value="1"/>
</dbReference>
<keyword evidence="2" id="KW-0540">Nuclease</keyword>
<evidence type="ECO:0000259" key="9">
    <source>
        <dbReference type="SMART" id="SM00484"/>
    </source>
</evidence>
<dbReference type="InterPro" id="IPR006084">
    <property type="entry name" value="XPG/Rad2"/>
</dbReference>
<accession>A0A481Z551</accession>
<name>A0A481Z551_9VIRU</name>
<dbReference type="GO" id="GO:0006281">
    <property type="term" value="P:DNA repair"/>
    <property type="evidence" value="ECO:0007669"/>
    <property type="project" value="UniProtKB-KW"/>
</dbReference>
<organism evidence="11">
    <name type="scientific">Pithovirus LCPAC102</name>
    <dbReference type="NCBI Taxonomy" id="2506587"/>
    <lineage>
        <taxon>Viruses</taxon>
        <taxon>Pithoviruses</taxon>
    </lineage>
</organism>
<reference evidence="11" key="1">
    <citation type="journal article" date="2019" name="MBio">
        <title>Virus Genomes from Deep Sea Sediments Expand the Ocean Megavirome and Support Independent Origins of Viral Gigantism.</title>
        <authorList>
            <person name="Backstrom D."/>
            <person name="Yutin N."/>
            <person name="Jorgensen S.L."/>
            <person name="Dharamshi J."/>
            <person name="Homa F."/>
            <person name="Zaremba-Niedwiedzka K."/>
            <person name="Spang A."/>
            <person name="Wolf Y.I."/>
            <person name="Koonin E.V."/>
            <person name="Ettema T.J."/>
        </authorList>
    </citation>
    <scope>NUCLEOTIDE SEQUENCE</scope>
</reference>
<dbReference type="InterPro" id="IPR006086">
    <property type="entry name" value="XPG-I_dom"/>
</dbReference>
<dbReference type="Gene3D" id="3.40.50.1010">
    <property type="entry name" value="5'-nuclease"/>
    <property type="match status" value="1"/>
</dbReference>
<keyword evidence="5" id="KW-0227">DNA damage</keyword>
<dbReference type="SUPFAM" id="SSF47807">
    <property type="entry name" value="5' to 3' exonuclease, C-terminal subdomain"/>
    <property type="match status" value="1"/>
</dbReference>
<sequence>MGIRNLNSLLREICPHVFHNIQISHLKGMRIAIDVSILFMKYWSPALGQVLNSTNTVDDDPDHEKIIEIWITYIINFFINKLLSNGIIPVIVFDGTPHQKKNEHARMERKLKRQKAEIKLSKLKEEIRNIEPLYRTTKMNKDINKLYAQTYYPTKDDYNMIGKIIHDLGIPNIKAVGEAEELCSFLCKTGYVDVVYSTDTDNYVHGCPFLLTEFDKGYSKNPTVTIVSLHEILAGLNLSYLEFVELCILLKCDYNVNIPGVGIKTAYKLIQQHKRINNIPSKYDTSCLNYDICISIFYPDGKTYDSLCLNPDIELIINNELLNNFDNTSYNLSKEIDSLKFIYKSFKLPPSPIITSRLYDIFTNLIYEQSQSCVNTNYVLPNMSNLDISNIIVPDISNLSNIIVPDINNSNFLHP</sequence>
<dbReference type="GO" id="GO:0003677">
    <property type="term" value="F:DNA binding"/>
    <property type="evidence" value="ECO:0007669"/>
    <property type="project" value="InterPro"/>
</dbReference>
<evidence type="ECO:0000256" key="8">
    <source>
        <dbReference type="ARBA" id="ARBA00023204"/>
    </source>
</evidence>
<evidence type="ECO:0000256" key="6">
    <source>
        <dbReference type="ARBA" id="ARBA00022801"/>
    </source>
</evidence>
<keyword evidence="4 11" id="KW-0255">Endonuclease</keyword>
<dbReference type="GO" id="GO:0017108">
    <property type="term" value="F:5'-flap endonuclease activity"/>
    <property type="evidence" value="ECO:0007669"/>
    <property type="project" value="TreeGrafter"/>
</dbReference>
<dbReference type="PRINTS" id="PR00853">
    <property type="entry name" value="XPGRADSUPER"/>
</dbReference>
<keyword evidence="8" id="KW-0234">DNA repair</keyword>
<dbReference type="GO" id="GO:0046872">
    <property type="term" value="F:metal ion binding"/>
    <property type="evidence" value="ECO:0007669"/>
    <property type="project" value="UniProtKB-KW"/>
</dbReference>
<dbReference type="SMART" id="SM00485">
    <property type="entry name" value="XPGN"/>
    <property type="match status" value="1"/>
</dbReference>
<keyword evidence="7" id="KW-0460">Magnesium</keyword>
<dbReference type="InterPro" id="IPR036279">
    <property type="entry name" value="5-3_exonuclease_C_sf"/>
</dbReference>
<evidence type="ECO:0000256" key="1">
    <source>
        <dbReference type="ARBA" id="ARBA00001946"/>
    </source>
</evidence>
<dbReference type="InterPro" id="IPR029060">
    <property type="entry name" value="PIN-like_dom_sf"/>
</dbReference>
<dbReference type="Gene3D" id="1.10.150.20">
    <property type="entry name" value="5' to 3' exonuclease, C-terminal subdomain"/>
    <property type="match status" value="1"/>
</dbReference>
<evidence type="ECO:0000256" key="7">
    <source>
        <dbReference type="ARBA" id="ARBA00022842"/>
    </source>
</evidence>
<protein>
    <submittedName>
        <fullName evidence="11">Flap endonuclease</fullName>
    </submittedName>
</protein>
<keyword evidence="6" id="KW-0378">Hydrolase</keyword>
<evidence type="ECO:0000256" key="5">
    <source>
        <dbReference type="ARBA" id="ARBA00022763"/>
    </source>
</evidence>
<evidence type="ECO:0000313" key="11">
    <source>
        <dbReference type="EMBL" id="QBK90139.1"/>
    </source>
</evidence>
<feature type="domain" description="XPG-I" evidence="9">
    <location>
        <begin position="166"/>
        <end position="238"/>
    </location>
</feature>
<evidence type="ECO:0000256" key="2">
    <source>
        <dbReference type="ARBA" id="ARBA00022722"/>
    </source>
</evidence>
<dbReference type="SUPFAM" id="SSF88723">
    <property type="entry name" value="PIN domain-like"/>
    <property type="match status" value="1"/>
</dbReference>
<dbReference type="InterPro" id="IPR008918">
    <property type="entry name" value="HhH2"/>
</dbReference>
<dbReference type="PROSITE" id="PS00841">
    <property type="entry name" value="XPG_1"/>
    <property type="match status" value="1"/>
</dbReference>
<feature type="domain" description="XPG N-terminal" evidence="10">
    <location>
        <begin position="1"/>
        <end position="116"/>
    </location>
</feature>
<keyword evidence="3" id="KW-0479">Metal-binding</keyword>
<dbReference type="Pfam" id="PF00867">
    <property type="entry name" value="XPG_I"/>
    <property type="match status" value="1"/>
</dbReference>
<dbReference type="SMART" id="SM00279">
    <property type="entry name" value="HhH2"/>
    <property type="match status" value="1"/>
</dbReference>
<gene>
    <name evidence="11" type="ORF">LCPAC102_00490</name>
</gene>